<feature type="region of interest" description="Disordered" evidence="1">
    <location>
        <begin position="89"/>
        <end position="108"/>
    </location>
</feature>
<protein>
    <submittedName>
        <fullName evidence="2">Uncharacterized protein</fullName>
    </submittedName>
</protein>
<gene>
    <name evidence="2" type="ORF">PLOB_00029284</name>
</gene>
<name>A0ABN8NU05_9CNID</name>
<evidence type="ECO:0000256" key="1">
    <source>
        <dbReference type="SAM" id="MobiDB-lite"/>
    </source>
</evidence>
<dbReference type="EMBL" id="CALNXK010000037">
    <property type="protein sequence ID" value="CAH3122199.1"/>
    <property type="molecule type" value="Genomic_DNA"/>
</dbReference>
<evidence type="ECO:0000313" key="3">
    <source>
        <dbReference type="Proteomes" id="UP001159405"/>
    </source>
</evidence>
<evidence type="ECO:0000313" key="2">
    <source>
        <dbReference type="EMBL" id="CAH3122199.1"/>
    </source>
</evidence>
<keyword evidence="3" id="KW-1185">Reference proteome</keyword>
<sequence>VSHQNWCKVSQQKPVVVGGQSGNHRKSFTPELVQSFAAKASSRRCQAITVKVSHQNWCKVSQQKPNWCKVSQQKPVVVHTRTGAKFRSKAISRTQSSGNHRKSFTPELVQSFAAKANSRM</sequence>
<comment type="caution">
    <text evidence="2">The sequence shown here is derived from an EMBL/GenBank/DDBJ whole genome shotgun (WGS) entry which is preliminary data.</text>
</comment>
<reference evidence="2 3" key="1">
    <citation type="submission" date="2022-05" db="EMBL/GenBank/DDBJ databases">
        <authorList>
            <consortium name="Genoscope - CEA"/>
            <person name="William W."/>
        </authorList>
    </citation>
    <scope>NUCLEOTIDE SEQUENCE [LARGE SCALE GENOMIC DNA]</scope>
</reference>
<feature type="non-terminal residue" evidence="2">
    <location>
        <position position="1"/>
    </location>
</feature>
<organism evidence="2 3">
    <name type="scientific">Porites lobata</name>
    <dbReference type="NCBI Taxonomy" id="104759"/>
    <lineage>
        <taxon>Eukaryota</taxon>
        <taxon>Metazoa</taxon>
        <taxon>Cnidaria</taxon>
        <taxon>Anthozoa</taxon>
        <taxon>Hexacorallia</taxon>
        <taxon>Scleractinia</taxon>
        <taxon>Fungiina</taxon>
        <taxon>Poritidae</taxon>
        <taxon>Porites</taxon>
    </lineage>
</organism>
<dbReference type="Proteomes" id="UP001159405">
    <property type="component" value="Unassembled WGS sequence"/>
</dbReference>
<proteinExistence type="predicted"/>
<accession>A0ABN8NU05</accession>